<gene>
    <name evidence="1" type="ORF">FSARC_15044</name>
</gene>
<evidence type="ECO:0000313" key="1">
    <source>
        <dbReference type="EMBL" id="KAF4943109.1"/>
    </source>
</evidence>
<dbReference type="EMBL" id="JABEXW010001748">
    <property type="protein sequence ID" value="KAF4943109.1"/>
    <property type="molecule type" value="Genomic_DNA"/>
</dbReference>
<proteinExistence type="predicted"/>
<reference evidence="1" key="2">
    <citation type="submission" date="2020-05" db="EMBL/GenBank/DDBJ databases">
        <authorList>
            <person name="Kim H.-S."/>
            <person name="Proctor R.H."/>
            <person name="Brown D.W."/>
        </authorList>
    </citation>
    <scope>NUCLEOTIDE SEQUENCE</scope>
    <source>
        <strain evidence="1">NRRL 20472</strain>
    </source>
</reference>
<keyword evidence="2" id="KW-1185">Reference proteome</keyword>
<accession>A0A8H4SPG4</accession>
<name>A0A8H4SPG4_9HYPO</name>
<sequence length="196" mass="22062">MPTTQIQIDPEGDVLIILPVDKPGVKPKLSNSPGSPTVKHFLCSKKHLTLASPRAAKIFSSSFKEASKQDDGFHHWIFEAIFDAEAFELVLRIIHGKTREIPQVIELDVLAAIASITDDLQCHDALYYFSHRWMSSFHGVFGSRLPEAMNKTLAQFILISFVFEHVRLFQDSTKTAIRFSDGVIPTFELPIRADIL</sequence>
<comment type="caution">
    <text evidence="1">The sequence shown here is derived from an EMBL/GenBank/DDBJ whole genome shotgun (WGS) entry which is preliminary data.</text>
</comment>
<evidence type="ECO:0000313" key="2">
    <source>
        <dbReference type="Proteomes" id="UP000622797"/>
    </source>
</evidence>
<feature type="non-terminal residue" evidence="1">
    <location>
        <position position="196"/>
    </location>
</feature>
<evidence type="ECO:0008006" key="3">
    <source>
        <dbReference type="Google" id="ProtNLM"/>
    </source>
</evidence>
<dbReference type="Proteomes" id="UP000622797">
    <property type="component" value="Unassembled WGS sequence"/>
</dbReference>
<dbReference type="OrthoDB" id="5326346at2759"/>
<dbReference type="AlphaFoldDB" id="A0A8H4SPG4"/>
<reference evidence="1" key="1">
    <citation type="journal article" date="2020" name="BMC Genomics">
        <title>Correction to: Identification and distribution of gene clusters required for synthesis of sphingolipid metabolism inhibitors in diverse species of the filamentous fungus Fusarium.</title>
        <authorList>
            <person name="Kim H.S."/>
            <person name="Lohmar J.M."/>
            <person name="Busman M."/>
            <person name="Brown D.W."/>
            <person name="Naumann T.A."/>
            <person name="Divon H.H."/>
            <person name="Lysoe E."/>
            <person name="Uhlig S."/>
            <person name="Proctor R.H."/>
        </authorList>
    </citation>
    <scope>NUCLEOTIDE SEQUENCE</scope>
    <source>
        <strain evidence="1">NRRL 20472</strain>
    </source>
</reference>
<protein>
    <recommendedName>
        <fullName evidence="3">BTB domain-containing protein</fullName>
    </recommendedName>
</protein>
<organism evidence="1 2">
    <name type="scientific">Fusarium sarcochroum</name>
    <dbReference type="NCBI Taxonomy" id="1208366"/>
    <lineage>
        <taxon>Eukaryota</taxon>
        <taxon>Fungi</taxon>
        <taxon>Dikarya</taxon>
        <taxon>Ascomycota</taxon>
        <taxon>Pezizomycotina</taxon>
        <taxon>Sordariomycetes</taxon>
        <taxon>Hypocreomycetidae</taxon>
        <taxon>Hypocreales</taxon>
        <taxon>Nectriaceae</taxon>
        <taxon>Fusarium</taxon>
        <taxon>Fusarium lateritium species complex</taxon>
    </lineage>
</organism>